<evidence type="ECO:0000256" key="2">
    <source>
        <dbReference type="ARBA" id="ARBA00023136"/>
    </source>
</evidence>
<reference evidence="9" key="1">
    <citation type="submission" date="2021-04" db="EMBL/GenBank/DDBJ databases">
        <title>Ouciella asimina sp. nov., isolated from the surface seawater in the hydrothermal field of Okinawa Trough.</title>
        <authorList>
            <person name="Shuang W."/>
        </authorList>
    </citation>
    <scope>NUCLEOTIDE SEQUENCE</scope>
    <source>
        <strain evidence="9">LXI357</strain>
    </source>
</reference>
<dbReference type="GO" id="GO:0009279">
    <property type="term" value="C:cell outer membrane"/>
    <property type="evidence" value="ECO:0007669"/>
    <property type="project" value="UniProtKB-SubCell"/>
</dbReference>
<dbReference type="Gene3D" id="2.170.130.10">
    <property type="entry name" value="TonB-dependent receptor, plug domain"/>
    <property type="match status" value="1"/>
</dbReference>
<protein>
    <submittedName>
        <fullName evidence="9">TonB-dependent receptor</fullName>
    </submittedName>
</protein>
<feature type="compositionally biased region" description="Polar residues" evidence="5">
    <location>
        <begin position="27"/>
        <end position="47"/>
    </location>
</feature>
<dbReference type="InterPro" id="IPR000531">
    <property type="entry name" value="Beta-barrel_TonB"/>
</dbReference>
<keyword evidence="3" id="KW-0998">Cell outer membrane</keyword>
<proteinExistence type="inferred from homology"/>
<dbReference type="SUPFAM" id="SSF56935">
    <property type="entry name" value="Porins"/>
    <property type="match status" value="1"/>
</dbReference>
<dbReference type="InterPro" id="IPR010104">
    <property type="entry name" value="TonB_rcpt_bac"/>
</dbReference>
<dbReference type="InterPro" id="IPR012910">
    <property type="entry name" value="Plug_dom"/>
</dbReference>
<comment type="similarity">
    <text evidence="4">Belongs to the TonB-dependent receptor family.</text>
</comment>
<evidence type="ECO:0000256" key="3">
    <source>
        <dbReference type="ARBA" id="ARBA00023237"/>
    </source>
</evidence>
<dbReference type="PANTHER" id="PTHR40980:SF3">
    <property type="entry name" value="TONB-DEPENDENT RECEPTOR-LIKE BETA-BARREL DOMAIN-CONTAINING PROTEIN"/>
    <property type="match status" value="1"/>
</dbReference>
<evidence type="ECO:0000259" key="7">
    <source>
        <dbReference type="Pfam" id="PF00593"/>
    </source>
</evidence>
<keyword evidence="6" id="KW-0732">Signal</keyword>
<dbReference type="AlphaFoldDB" id="A0A8T4IFH1"/>
<dbReference type="EMBL" id="JAGRQC010000003">
    <property type="protein sequence ID" value="MBR0552812.1"/>
    <property type="molecule type" value="Genomic_DNA"/>
</dbReference>
<dbReference type="RefSeq" id="WP_284054081.1">
    <property type="nucleotide sequence ID" value="NZ_JAGRQC010000003.1"/>
</dbReference>
<evidence type="ECO:0000256" key="4">
    <source>
        <dbReference type="RuleBase" id="RU003357"/>
    </source>
</evidence>
<evidence type="ECO:0000256" key="6">
    <source>
        <dbReference type="SAM" id="SignalP"/>
    </source>
</evidence>
<keyword evidence="10" id="KW-1185">Reference proteome</keyword>
<feature type="compositionally biased region" description="Low complexity" evidence="5">
    <location>
        <begin position="48"/>
        <end position="65"/>
    </location>
</feature>
<dbReference type="Pfam" id="PF07715">
    <property type="entry name" value="Plug"/>
    <property type="match status" value="1"/>
</dbReference>
<feature type="domain" description="TonB-dependent receptor plug" evidence="8">
    <location>
        <begin position="84"/>
        <end position="178"/>
    </location>
</feature>
<keyword evidence="4" id="KW-0798">TonB box</keyword>
<feature type="chain" id="PRO_5035845753" evidence="6">
    <location>
        <begin position="25"/>
        <end position="989"/>
    </location>
</feature>
<dbReference type="NCBIfam" id="TIGR01782">
    <property type="entry name" value="TonB-Xanth-Caul"/>
    <property type="match status" value="1"/>
</dbReference>
<dbReference type="PANTHER" id="PTHR40980">
    <property type="entry name" value="PLUG DOMAIN-CONTAINING PROTEIN"/>
    <property type="match status" value="1"/>
</dbReference>
<evidence type="ECO:0000256" key="5">
    <source>
        <dbReference type="SAM" id="MobiDB-lite"/>
    </source>
</evidence>
<feature type="domain" description="TonB-dependent receptor-like beta-barrel" evidence="7">
    <location>
        <begin position="484"/>
        <end position="949"/>
    </location>
</feature>
<evidence type="ECO:0000259" key="8">
    <source>
        <dbReference type="Pfam" id="PF07715"/>
    </source>
</evidence>
<accession>A0A8T4IFH1</accession>
<evidence type="ECO:0000313" key="10">
    <source>
        <dbReference type="Proteomes" id="UP000676996"/>
    </source>
</evidence>
<comment type="subcellular location">
    <subcellularLocation>
        <location evidence="1 4">Cell outer membrane</location>
    </subcellularLocation>
</comment>
<sequence length="989" mass="108335">MLSKTVILCSASLFTIAAANPAFAQDSATNGQNNQAVQSTKQNKQDNQSSTQAQQAPAPTQAQPTNEIVVTGVRASIISGLENKRDSDQVIESIVAEDIGKLPDNNVVEALQRVTGVQVTDRGGDEASTILIRGLPDVLTTMNGRKVFTASGRSFALADIPANLVKRVDVYKTRSAEQIPTGIAGQIDVFTHRPFDFSGFALSGQARGIYDESSDTYNPNLSGLISDRWDTGIGDIGVMVTGSYSRTKFRDQSITAGALVPFATADNPPQGAGAANTCVPPNPGNWTPLERIFPTDCRAPGQQLWQPGTESGLPTAPGSTLTINGKDYPYYLSRDAVFSPDVHGDRKRYAANAALQWSPNSSSTYTAEFFWNRYEQQTFNNLMFSFVDWWGDLGPDPASTITLYDGTNIMKTRQVGSVFGFDSGDLTTARTDSYVYALNGKWDVSDLGYITADLSYQDSEYNTTFQAMRLNRVASQINVDFNEHDGYPAYNFADNSLLTDPAQWTVGEFYDNANRSKGSAYTLQLNGVREFDDGGIMKNIKVGVRVDDRKAADYARAQSAAALNLPFSSLDPAMYYTNSNFFQGRANVPTSWLEPNGYYIHDHADEIRSLYNSTLNPNQPLKLSDQLALINNFNIEEVTMAAYLQADAEIPIFGRPLNIQLGGRYVDVDTNLAFTSQDGTESKSASAQTSSFLPDVTLRYDITDNLRLRFNYGETIRRPNFPDLNPYYNLTGDLTGIGRGSGSAGNPNLQPTTSKNYDLGLEWYFGKGSAIYTTLFRREIQGLVVPITSVIDFATPPLAGDPANTTRFAVTRPENASNGVLKGAELGVVYFPDYLPGLLDGLGVQGSLTYLDSNQNIPQTDSSGAVVGETQSQFFGVSDLSYNVTMAYDHGGLGLRLSYVWRDNFLNNNEARLFANPIGVWRRAESSLDFQATYDITDRVGVTFDAVNLTKQTQQSYYKFEDAGNPQMFNLGTTIIPRTFAIGVRYSLK</sequence>
<dbReference type="InterPro" id="IPR036942">
    <property type="entry name" value="Beta-barrel_TonB_sf"/>
</dbReference>
<name>A0A8T4IFH1_9SPHN</name>
<organism evidence="9 10">
    <name type="scientific">Stakelama marina</name>
    <dbReference type="NCBI Taxonomy" id="2826939"/>
    <lineage>
        <taxon>Bacteria</taxon>
        <taxon>Pseudomonadati</taxon>
        <taxon>Pseudomonadota</taxon>
        <taxon>Alphaproteobacteria</taxon>
        <taxon>Sphingomonadales</taxon>
        <taxon>Sphingomonadaceae</taxon>
        <taxon>Stakelama</taxon>
    </lineage>
</organism>
<feature type="region of interest" description="Disordered" evidence="5">
    <location>
        <begin position="27"/>
        <end position="66"/>
    </location>
</feature>
<comment type="caution">
    <text evidence="9">The sequence shown here is derived from an EMBL/GenBank/DDBJ whole genome shotgun (WGS) entry which is preliminary data.</text>
</comment>
<keyword evidence="2 4" id="KW-0472">Membrane</keyword>
<dbReference type="InterPro" id="IPR037066">
    <property type="entry name" value="Plug_dom_sf"/>
</dbReference>
<feature type="signal peptide" evidence="6">
    <location>
        <begin position="1"/>
        <end position="24"/>
    </location>
</feature>
<gene>
    <name evidence="9" type="ORF">J7S20_09875</name>
</gene>
<keyword evidence="9" id="KW-0675">Receptor</keyword>
<evidence type="ECO:0000256" key="1">
    <source>
        <dbReference type="ARBA" id="ARBA00004442"/>
    </source>
</evidence>
<dbReference type="Pfam" id="PF00593">
    <property type="entry name" value="TonB_dep_Rec_b-barrel"/>
    <property type="match status" value="1"/>
</dbReference>
<evidence type="ECO:0000313" key="9">
    <source>
        <dbReference type="EMBL" id="MBR0552812.1"/>
    </source>
</evidence>
<dbReference type="Gene3D" id="2.40.170.20">
    <property type="entry name" value="TonB-dependent receptor, beta-barrel domain"/>
    <property type="match status" value="1"/>
</dbReference>
<dbReference type="Proteomes" id="UP000676996">
    <property type="component" value="Unassembled WGS sequence"/>
</dbReference>